<dbReference type="PANTHER" id="PTHR35936:SF34">
    <property type="entry name" value="ABC TRANSPORTER EXTRACELLULAR-BINDING PROTEIN YCKB-RELATED"/>
    <property type="match status" value="1"/>
</dbReference>
<comment type="subcellular location">
    <subcellularLocation>
        <location evidence="1">Cell envelope</location>
    </subcellularLocation>
</comment>
<gene>
    <name evidence="6" type="ORF">ENLAB_09670</name>
</gene>
<dbReference type="Gene3D" id="3.40.190.10">
    <property type="entry name" value="Periplasmic binding protein-like II"/>
    <property type="match status" value="2"/>
</dbReference>
<evidence type="ECO:0000259" key="5">
    <source>
        <dbReference type="SMART" id="SM00062"/>
    </source>
</evidence>
<keyword evidence="3" id="KW-0732">Signal</keyword>
<dbReference type="Proteomes" id="UP000831692">
    <property type="component" value="Chromosome"/>
</dbReference>
<dbReference type="EMBL" id="AP025635">
    <property type="protein sequence ID" value="BDG67403.1"/>
    <property type="molecule type" value="Genomic_DNA"/>
</dbReference>
<dbReference type="PROSITE" id="PS51257">
    <property type="entry name" value="PROKAR_LIPOPROTEIN"/>
    <property type="match status" value="1"/>
</dbReference>
<dbReference type="Pfam" id="PF00497">
    <property type="entry name" value="SBP_bac_3"/>
    <property type="match status" value="1"/>
</dbReference>
<evidence type="ECO:0000313" key="6">
    <source>
        <dbReference type="EMBL" id="BDG67403.1"/>
    </source>
</evidence>
<evidence type="ECO:0000256" key="2">
    <source>
        <dbReference type="ARBA" id="ARBA00010333"/>
    </source>
</evidence>
<feature type="domain" description="Solute-binding protein family 3/N-terminal" evidence="5">
    <location>
        <begin position="45"/>
        <end position="268"/>
    </location>
</feature>
<evidence type="ECO:0000313" key="7">
    <source>
        <dbReference type="Proteomes" id="UP000831692"/>
    </source>
</evidence>
<dbReference type="RefSeq" id="WP_244352873.1">
    <property type="nucleotide sequence ID" value="NZ_AP025635.1"/>
</dbReference>
<sequence>MKQVRKGKIVAMVGFFGLFAGVLLSACSKPTEEDTSLSKVEEAKTLVVATSGTLYPSSYYNDENELVGYDVDVAKEVAKRLGVEITFKEYNVDGQVSSLTRGEADFAANDFGLTDERAEKFSLSTPIKYSFDSMIVRKSDDSGIASLEDLDGKKAAGEPNTSYMRLAESYGAELVTYDNATNDQYLTDVANGRTDVILNDYYLQKMAVAALPDIPVKILEDVYFNPNETGFLFVKDHQALQEKVDAVLAEMKEDGSLKELAETYFQTDISVKSDQAIQTVETD</sequence>
<dbReference type="SMART" id="SM00062">
    <property type="entry name" value="PBPb"/>
    <property type="match status" value="1"/>
</dbReference>
<dbReference type="SUPFAM" id="SSF53850">
    <property type="entry name" value="Periplasmic binding protein-like II"/>
    <property type="match status" value="1"/>
</dbReference>
<evidence type="ECO:0000256" key="3">
    <source>
        <dbReference type="ARBA" id="ARBA00022729"/>
    </source>
</evidence>
<dbReference type="GeneID" id="83456953"/>
<organism evidence="6 7">
    <name type="scientific">Enterococcus innesii</name>
    <dbReference type="NCBI Taxonomy" id="2839759"/>
    <lineage>
        <taxon>Bacteria</taxon>
        <taxon>Bacillati</taxon>
        <taxon>Bacillota</taxon>
        <taxon>Bacilli</taxon>
        <taxon>Lactobacillales</taxon>
        <taxon>Enterococcaceae</taxon>
        <taxon>Enterococcus</taxon>
    </lineage>
</organism>
<accession>A0ABM7XQU2</accession>
<comment type="similarity">
    <text evidence="2 4">Belongs to the bacterial solute-binding protein 3 family.</text>
</comment>
<reference evidence="6 7" key="1">
    <citation type="submission" date="2022-03" db="EMBL/GenBank/DDBJ databases">
        <title>Complete genome sequence of Enterococcus innesii DB-1.</title>
        <authorList>
            <person name="Fukuda D."/>
            <person name="Nolasco-Hipolito C."/>
        </authorList>
    </citation>
    <scope>NUCLEOTIDE SEQUENCE [LARGE SCALE GENOMIC DNA]</scope>
    <source>
        <strain evidence="6 7">DB-1</strain>
    </source>
</reference>
<evidence type="ECO:0000256" key="4">
    <source>
        <dbReference type="RuleBase" id="RU003744"/>
    </source>
</evidence>
<protein>
    <submittedName>
        <fullName evidence="6">Amino acid ABC transporter substrate-binding protein</fullName>
    </submittedName>
</protein>
<dbReference type="InterPro" id="IPR001638">
    <property type="entry name" value="Solute-binding_3/MltF_N"/>
</dbReference>
<proteinExistence type="inferred from homology"/>
<dbReference type="PANTHER" id="PTHR35936">
    <property type="entry name" value="MEMBRANE-BOUND LYTIC MUREIN TRANSGLYCOSYLASE F"/>
    <property type="match status" value="1"/>
</dbReference>
<dbReference type="PROSITE" id="PS01039">
    <property type="entry name" value="SBP_BACTERIAL_3"/>
    <property type="match status" value="1"/>
</dbReference>
<evidence type="ECO:0000256" key="1">
    <source>
        <dbReference type="ARBA" id="ARBA00004196"/>
    </source>
</evidence>
<dbReference type="InterPro" id="IPR018313">
    <property type="entry name" value="SBP_3_CS"/>
</dbReference>
<keyword evidence="7" id="KW-1185">Reference proteome</keyword>
<name>A0ABM7XQU2_9ENTE</name>